<dbReference type="GO" id="GO:0031122">
    <property type="term" value="P:cytoplasmic microtubule organization"/>
    <property type="evidence" value="ECO:0007669"/>
    <property type="project" value="TreeGrafter"/>
</dbReference>
<dbReference type="GO" id="GO:0007020">
    <property type="term" value="P:microtubule nucleation"/>
    <property type="evidence" value="ECO:0007669"/>
    <property type="project" value="InterPro"/>
</dbReference>
<keyword evidence="4" id="KW-0493">Microtubule</keyword>
<dbReference type="InParanoid" id="A0A2R5GGM5"/>
<feature type="region of interest" description="Disordered" evidence="6">
    <location>
        <begin position="113"/>
        <end position="189"/>
    </location>
</feature>
<dbReference type="Pfam" id="PF17681">
    <property type="entry name" value="GCP_N_terminal"/>
    <property type="match status" value="1"/>
</dbReference>
<evidence type="ECO:0000256" key="2">
    <source>
        <dbReference type="ARBA" id="ARBA00010337"/>
    </source>
</evidence>
<dbReference type="GO" id="GO:0005874">
    <property type="term" value="C:microtubule"/>
    <property type="evidence" value="ECO:0007669"/>
    <property type="project" value="UniProtKB-KW"/>
</dbReference>
<comment type="similarity">
    <text evidence="2">Belongs to the TUBGCP family.</text>
</comment>
<organism evidence="9 10">
    <name type="scientific">Hondaea fermentalgiana</name>
    <dbReference type="NCBI Taxonomy" id="2315210"/>
    <lineage>
        <taxon>Eukaryota</taxon>
        <taxon>Sar</taxon>
        <taxon>Stramenopiles</taxon>
        <taxon>Bigyra</taxon>
        <taxon>Labyrinthulomycetes</taxon>
        <taxon>Thraustochytrida</taxon>
        <taxon>Thraustochytriidae</taxon>
        <taxon>Hondaea</taxon>
    </lineage>
</organism>
<dbReference type="InterPro" id="IPR042241">
    <property type="entry name" value="GCP_C_sf"/>
</dbReference>
<dbReference type="GO" id="GO:0051321">
    <property type="term" value="P:meiotic cell cycle"/>
    <property type="evidence" value="ECO:0007669"/>
    <property type="project" value="TreeGrafter"/>
</dbReference>
<evidence type="ECO:0000256" key="4">
    <source>
        <dbReference type="ARBA" id="ARBA00022701"/>
    </source>
</evidence>
<name>A0A2R5GGM5_9STRA</name>
<dbReference type="GO" id="GO:0043015">
    <property type="term" value="F:gamma-tubulin binding"/>
    <property type="evidence" value="ECO:0007669"/>
    <property type="project" value="InterPro"/>
</dbReference>
<dbReference type="InterPro" id="IPR040457">
    <property type="entry name" value="GCP_C"/>
</dbReference>
<evidence type="ECO:0000313" key="10">
    <source>
        <dbReference type="Proteomes" id="UP000241890"/>
    </source>
</evidence>
<dbReference type="AlphaFoldDB" id="A0A2R5GGM5"/>
<dbReference type="Proteomes" id="UP000241890">
    <property type="component" value="Unassembled WGS sequence"/>
</dbReference>
<keyword evidence="3" id="KW-0963">Cytoplasm</keyword>
<evidence type="ECO:0000259" key="7">
    <source>
        <dbReference type="Pfam" id="PF04130"/>
    </source>
</evidence>
<dbReference type="GO" id="GO:0051225">
    <property type="term" value="P:spindle assembly"/>
    <property type="evidence" value="ECO:0007669"/>
    <property type="project" value="TreeGrafter"/>
</dbReference>
<protein>
    <submittedName>
        <fullName evidence="9">Gamma-tubulin complex component 2</fullName>
    </submittedName>
</protein>
<reference evidence="9 10" key="1">
    <citation type="submission" date="2017-12" db="EMBL/GenBank/DDBJ databases">
        <title>Sequencing, de novo assembly and annotation of complete genome of a new Thraustochytrid species, strain FCC1311.</title>
        <authorList>
            <person name="Sedici K."/>
            <person name="Godart F."/>
            <person name="Aiese Cigliano R."/>
            <person name="Sanseverino W."/>
            <person name="Barakat M."/>
            <person name="Ortet P."/>
            <person name="Marechal E."/>
            <person name="Cagnac O."/>
            <person name="Amato A."/>
        </authorList>
    </citation>
    <scope>NUCLEOTIDE SEQUENCE [LARGE SCALE GENOMIC DNA]</scope>
</reference>
<proteinExistence type="inferred from homology"/>
<dbReference type="PANTHER" id="PTHR19302:SF13">
    <property type="entry name" value="GAMMA-TUBULIN COMPLEX COMPONENT 2"/>
    <property type="match status" value="1"/>
</dbReference>
<comment type="subcellular location">
    <subcellularLocation>
        <location evidence="1">Cytoplasm</location>
        <location evidence="1">Cytoskeleton</location>
    </subcellularLocation>
</comment>
<feature type="compositionally biased region" description="Low complexity" evidence="6">
    <location>
        <begin position="1177"/>
        <end position="1187"/>
    </location>
</feature>
<dbReference type="PANTHER" id="PTHR19302">
    <property type="entry name" value="GAMMA TUBULIN COMPLEX PROTEIN"/>
    <property type="match status" value="1"/>
</dbReference>
<accession>A0A2R5GGM5</accession>
<evidence type="ECO:0000256" key="1">
    <source>
        <dbReference type="ARBA" id="ARBA00004245"/>
    </source>
</evidence>
<feature type="compositionally biased region" description="Gly residues" evidence="6">
    <location>
        <begin position="1162"/>
        <end position="1173"/>
    </location>
</feature>
<evidence type="ECO:0000313" key="9">
    <source>
        <dbReference type="EMBL" id="GBG30056.1"/>
    </source>
</evidence>
<keyword evidence="5" id="KW-0206">Cytoskeleton</keyword>
<dbReference type="GO" id="GO:0000930">
    <property type="term" value="C:gamma-tubulin complex"/>
    <property type="evidence" value="ECO:0007669"/>
    <property type="project" value="TreeGrafter"/>
</dbReference>
<feature type="domain" description="Gamma tubulin complex component protein N-terminal" evidence="8">
    <location>
        <begin position="567"/>
        <end position="884"/>
    </location>
</feature>
<comment type="caution">
    <text evidence="9">The sequence shown here is derived from an EMBL/GenBank/DDBJ whole genome shotgun (WGS) entry which is preliminary data.</text>
</comment>
<feature type="compositionally biased region" description="Low complexity" evidence="6">
    <location>
        <begin position="159"/>
        <end position="181"/>
    </location>
</feature>
<feature type="compositionally biased region" description="Polar residues" evidence="6">
    <location>
        <begin position="68"/>
        <end position="93"/>
    </location>
</feature>
<feature type="region of interest" description="Disordered" evidence="6">
    <location>
        <begin position="1159"/>
        <end position="1187"/>
    </location>
</feature>
<feature type="compositionally biased region" description="Low complexity" evidence="6">
    <location>
        <begin position="20"/>
        <end position="40"/>
    </location>
</feature>
<dbReference type="EMBL" id="BEYU01000070">
    <property type="protein sequence ID" value="GBG30056.1"/>
    <property type="molecule type" value="Genomic_DNA"/>
</dbReference>
<sequence>MRSSEHRHARAPARGQGDQGPRATAGRAAGRGLAVATGAGTRDRHGGGSGGVGGGGDDDTDVQELLSALSSVGASETPTRSKNPSDPVSSGLSAASEFAMSDVLSPETTRRLYEVTGQGGGRSSGRKRLPLETKKDALPAPPSTHGTRTASRRGGANISTSFASSISSASGPSAASTSRSTKSMTGALQEKAGGAILPRLDVADDKEIDARLAQDPCVLCFEDKVVLRSHRGTCISVARPKRKGQTNLNASMIDGLELALGSAARPLQHQFQPPRASFKNRTGSIDTNLSSLVGQTQNQRSEFVARVDGNPTEPACEFAIIGTAMRTHTGIVKHGDVVALISKARGRFLGVMNRDQENADDCTFDSDEEDDFDDLTDVADAAERDAYEPQWYVSPRRKVAGRREHWVVVEIENETTDRAAERQQRIAAAAARMGRRAEELGYTRAQLAPPSKREVTVSLRSSDAVLLRSVHAESLFLGVTSSGSLRLFRAPPANGACAWSLVKCPAPFVPLWSRQRPLLNAGALHESEEESKAGGRAQAQAVDKLAVGDEAARPEKDEPPSEGELVDAVLFAMQGLESDLIECTPGPDGTTSTWTVVEERVSDRALEQLSSRVMPLCSDYEAASSFVQRRSRPEFGRVSHAMAAAMRALLREYDVLVAQLEHQNSERRLSLQKLWFYVQPSMRVLQVLANVARKSEAATGGVLLNLVHDLASRGGDAKARSVYHYLVQHATVPYLEMLELWIYHGVIRDPYNEFMVYVDEDATKRTLRDDFNARYWDSRYTLRENVRGVSWRTQVHGAATEGTPAAQSAAAASHNHVPFFLGRLADKILTTGKYLNVVRECGRWVENTCAERIPYSDESHAYDQIVSRAHDFASRTLLNLLLQEEKLFARLRSLKHYFLLDQGDFFVHFMDLAHAELQKPVEQIAISRLQSLLDVCLRVRNVNDPFQEDLACELVPYALIEHVEAIHEFASTGAAPSSNLLRAGVKPTSGLHGIDAFTLDFKVRWPLSLVLSRQALTKYQLIFRHLFFCKHVERQLCTTWLAHQTTKELNLRSALGPDYCLRQRMLHFLQNFEYYVMFEVLEPRWHELEKRLEHVKTVDELMKHHSEFLDTCLRECLLTHQGLLKTLAKLMTTCLLFAEQIGRFANQLQVDESSMTAALAEQGGGAGSKAGPGPGRPGKQSASSSEAAAAAAAAKKRALRKTRIKVQEQHIRRIVTQDSYQQMILRSQETFDGMLSQFMDELLKEATQGEYHSHLTNLCTRLDFNAFYQK</sequence>
<evidence type="ECO:0000256" key="6">
    <source>
        <dbReference type="SAM" id="MobiDB-lite"/>
    </source>
</evidence>
<feature type="region of interest" description="Disordered" evidence="6">
    <location>
        <begin position="1"/>
        <end position="93"/>
    </location>
</feature>
<dbReference type="Gene3D" id="1.20.120.1900">
    <property type="entry name" value="Gamma-tubulin complex, C-terminal domain"/>
    <property type="match status" value="1"/>
</dbReference>
<gene>
    <name evidence="9" type="ORF">FCC1311_062762</name>
</gene>
<dbReference type="GO" id="GO:0000922">
    <property type="term" value="C:spindle pole"/>
    <property type="evidence" value="ECO:0007669"/>
    <property type="project" value="InterPro"/>
</dbReference>
<evidence type="ECO:0000259" key="8">
    <source>
        <dbReference type="Pfam" id="PF17681"/>
    </source>
</evidence>
<dbReference type="OrthoDB" id="2192946at2759"/>
<dbReference type="GO" id="GO:0000278">
    <property type="term" value="P:mitotic cell cycle"/>
    <property type="evidence" value="ECO:0007669"/>
    <property type="project" value="TreeGrafter"/>
</dbReference>
<feature type="domain" description="Gamma tubulin complex component C-terminal" evidence="7">
    <location>
        <begin position="887"/>
        <end position="1268"/>
    </location>
</feature>
<dbReference type="GO" id="GO:0051011">
    <property type="term" value="F:microtubule minus-end binding"/>
    <property type="evidence" value="ECO:0007669"/>
    <property type="project" value="TreeGrafter"/>
</dbReference>
<evidence type="ECO:0000256" key="5">
    <source>
        <dbReference type="ARBA" id="ARBA00023212"/>
    </source>
</evidence>
<evidence type="ECO:0000256" key="3">
    <source>
        <dbReference type="ARBA" id="ARBA00022490"/>
    </source>
</evidence>
<dbReference type="Pfam" id="PF04130">
    <property type="entry name" value="GCP_C_terminal"/>
    <property type="match status" value="1"/>
</dbReference>
<dbReference type="InterPro" id="IPR007259">
    <property type="entry name" value="GCP"/>
</dbReference>
<keyword evidence="10" id="KW-1185">Reference proteome</keyword>
<dbReference type="InterPro" id="IPR041470">
    <property type="entry name" value="GCP_N"/>
</dbReference>